<evidence type="ECO:0000313" key="1">
    <source>
        <dbReference type="EMBL" id="KAK8543468.1"/>
    </source>
</evidence>
<name>A0ABR2DPU9_9ROSI</name>
<proteinExistence type="predicted"/>
<keyword evidence="2" id="KW-1185">Reference proteome</keyword>
<dbReference type="EMBL" id="JBBPBM010000024">
    <property type="protein sequence ID" value="KAK8543468.1"/>
    <property type="molecule type" value="Genomic_DNA"/>
</dbReference>
<protein>
    <submittedName>
        <fullName evidence="1">Uncharacterized protein</fullName>
    </submittedName>
</protein>
<organism evidence="1 2">
    <name type="scientific">Hibiscus sabdariffa</name>
    <name type="common">roselle</name>
    <dbReference type="NCBI Taxonomy" id="183260"/>
    <lineage>
        <taxon>Eukaryota</taxon>
        <taxon>Viridiplantae</taxon>
        <taxon>Streptophyta</taxon>
        <taxon>Embryophyta</taxon>
        <taxon>Tracheophyta</taxon>
        <taxon>Spermatophyta</taxon>
        <taxon>Magnoliopsida</taxon>
        <taxon>eudicotyledons</taxon>
        <taxon>Gunneridae</taxon>
        <taxon>Pentapetalae</taxon>
        <taxon>rosids</taxon>
        <taxon>malvids</taxon>
        <taxon>Malvales</taxon>
        <taxon>Malvaceae</taxon>
        <taxon>Malvoideae</taxon>
        <taxon>Hibiscus</taxon>
    </lineage>
</organism>
<evidence type="ECO:0000313" key="2">
    <source>
        <dbReference type="Proteomes" id="UP001472677"/>
    </source>
</evidence>
<reference evidence="1 2" key="1">
    <citation type="journal article" date="2024" name="G3 (Bethesda)">
        <title>Genome assembly of Hibiscus sabdariffa L. provides insights into metabolisms of medicinal natural products.</title>
        <authorList>
            <person name="Kim T."/>
        </authorList>
    </citation>
    <scope>NUCLEOTIDE SEQUENCE [LARGE SCALE GENOMIC DNA]</scope>
    <source>
        <strain evidence="1">TK-2024</strain>
        <tissue evidence="1">Old leaves</tissue>
    </source>
</reference>
<gene>
    <name evidence="1" type="ORF">V6N12_016016</name>
</gene>
<dbReference type="Proteomes" id="UP001472677">
    <property type="component" value="Unassembled WGS sequence"/>
</dbReference>
<accession>A0ABR2DPU9</accession>
<sequence>MDWFFPQSAGSFSVYPMKIYQSCSTTRDQNSNYKVTGE</sequence>
<comment type="caution">
    <text evidence="1">The sequence shown here is derived from an EMBL/GenBank/DDBJ whole genome shotgun (WGS) entry which is preliminary data.</text>
</comment>